<dbReference type="InterPro" id="IPR055294">
    <property type="entry name" value="FBL60-like"/>
</dbReference>
<dbReference type="KEGG" id="ath:AT3G59240"/>
<dbReference type="InterPro" id="IPR001810">
    <property type="entry name" value="F-box_dom"/>
</dbReference>
<feature type="domain" description="FBD" evidence="1">
    <location>
        <begin position="379"/>
        <end position="457"/>
    </location>
</feature>
<evidence type="ECO:0000259" key="1">
    <source>
        <dbReference type="SMART" id="SM00579"/>
    </source>
</evidence>
<dbReference type="InterPro" id="IPR006566">
    <property type="entry name" value="FBD"/>
</dbReference>
<dbReference type="PANTHER" id="PTHR31293">
    <property type="entry name" value="RNI-LIKE SUPERFAMILY PROTEIN"/>
    <property type="match status" value="1"/>
</dbReference>
<dbReference type="Pfam" id="PF00646">
    <property type="entry name" value="F-box"/>
    <property type="match status" value="1"/>
</dbReference>
<dbReference type="Gene3D" id="3.80.10.10">
    <property type="entry name" value="Ribonuclease Inhibitor"/>
    <property type="match status" value="1"/>
</dbReference>
<dbReference type="EMBL" id="CACRSJ010000106">
    <property type="protein sequence ID" value="VYS60868.1"/>
    <property type="molecule type" value="Genomic_DNA"/>
</dbReference>
<dbReference type="InterPro" id="IPR036047">
    <property type="entry name" value="F-box-like_dom_sf"/>
</dbReference>
<organism evidence="2 3">
    <name type="scientific">Arabidopsis thaliana</name>
    <name type="common">Mouse-ear cress</name>
    <dbReference type="NCBI Taxonomy" id="3702"/>
    <lineage>
        <taxon>Eukaryota</taxon>
        <taxon>Viridiplantae</taxon>
        <taxon>Streptophyta</taxon>
        <taxon>Embryophyta</taxon>
        <taxon>Tracheophyta</taxon>
        <taxon>Spermatophyta</taxon>
        <taxon>Magnoliopsida</taxon>
        <taxon>eudicotyledons</taxon>
        <taxon>Gunneridae</taxon>
        <taxon>Pentapetalae</taxon>
        <taxon>rosids</taxon>
        <taxon>malvids</taxon>
        <taxon>Brassicales</taxon>
        <taxon>Brassicaceae</taxon>
        <taxon>Camelineae</taxon>
        <taxon>Arabidopsis</taxon>
    </lineage>
</organism>
<dbReference type="SUPFAM" id="SSF81383">
    <property type="entry name" value="F-box domain"/>
    <property type="match status" value="1"/>
</dbReference>
<sequence length="504" mass="57368">MDDICCKDIISDLPEALICHLLSFVPTKEAALTSLLSEKWRYLFAFAPILDFDDSVWMQSPLVYMNEVHRKFMDFVDRVLGLQGNSTLVRFSLNCRNGIDRECIFRWISNVIERGVSDLDLGGNFVSNRSMPSSVFVSKSLVKLRIRTENCTIIDLEDVFLPKLKTLDLSSIWFRDGDTCLLKLISGCQVLEDLTMSDLWWDGYWNRSMSSKTLKRLTVHCSDWDRSPGSISFDTPNLVYFEYFDLVADKYEVVNFDSLVEASIGLRMRHHQRAHASYGDLVVNATNLFMGISNVRILQLFSNALEVLTFCCAPIPVFKKLIHLTVETDKDVGWESLPALLKNCPNLETLVFKGLHHRSTSKCQDTDGCLCKSSKDIRSCLSSSPVKVLKILKFGEVASYFGDEEKQLELVKYFLETMPNLEQMILHYNTRISEGVKSQLDWLVPRVSSSKCSVQLICDNAPTYPFYGGIICDNFITPAPTYPFFGDPLHGMVIPYMGDQPHFI</sequence>
<name>A0A654FJ55_ARATH</name>
<dbReference type="OMA" id="CIFRWIS"/>
<protein>
    <recommendedName>
        <fullName evidence="1">FBD domain-containing protein</fullName>
    </recommendedName>
</protein>
<dbReference type="InterPro" id="IPR055411">
    <property type="entry name" value="LRR_FXL15/At3g58940/PEG3-like"/>
</dbReference>
<dbReference type="CDD" id="cd22160">
    <property type="entry name" value="F-box_AtFBL13-like"/>
    <property type="match status" value="1"/>
</dbReference>
<gene>
    <name evidence="2" type="ORF">AN1_LOCUS16303</name>
</gene>
<dbReference type="SUPFAM" id="SSF52058">
    <property type="entry name" value="L domain-like"/>
    <property type="match status" value="1"/>
</dbReference>
<reference evidence="2 3" key="1">
    <citation type="submission" date="2019-11" db="EMBL/GenBank/DDBJ databases">
        <authorList>
            <person name="Jiao W.-B."/>
            <person name="Schneeberger K."/>
        </authorList>
    </citation>
    <scope>NUCLEOTIDE SEQUENCE [LARGE SCALE GENOMIC DNA]</scope>
    <source>
        <strain evidence="3">cv. An-1</strain>
    </source>
</reference>
<dbReference type="RefSeq" id="NP_191483.1">
    <property type="nucleotide sequence ID" value="NM_115786.1"/>
</dbReference>
<dbReference type="Proteomes" id="UP000426265">
    <property type="component" value="Unassembled WGS sequence"/>
</dbReference>
<dbReference type="InterPro" id="IPR053781">
    <property type="entry name" value="F-box_AtFBL13-like"/>
</dbReference>
<dbReference type="SMART" id="SM00579">
    <property type="entry name" value="FBD"/>
    <property type="match status" value="1"/>
</dbReference>
<dbReference type="Pfam" id="PF24758">
    <property type="entry name" value="LRR_At5g56370"/>
    <property type="match status" value="1"/>
</dbReference>
<accession>A0A654FJ55</accession>
<dbReference type="InterPro" id="IPR032675">
    <property type="entry name" value="LRR_dom_sf"/>
</dbReference>
<proteinExistence type="predicted"/>
<dbReference type="PANTHER" id="PTHR31293:SF16">
    <property type="entry name" value="RNI-LIKE SUPERFAMILY PROTEIN"/>
    <property type="match status" value="1"/>
</dbReference>
<evidence type="ECO:0000313" key="3">
    <source>
        <dbReference type="Proteomes" id="UP000426265"/>
    </source>
</evidence>
<dbReference type="AlphaFoldDB" id="A0A654FJ55"/>
<evidence type="ECO:0000313" key="2">
    <source>
        <dbReference type="EMBL" id="VYS60868.1"/>
    </source>
</evidence>